<comment type="caution">
    <text evidence="2">The sequence shown here is derived from an EMBL/GenBank/DDBJ whole genome shotgun (WGS) entry which is preliminary data.</text>
</comment>
<feature type="region of interest" description="Disordered" evidence="1">
    <location>
        <begin position="799"/>
        <end position="841"/>
    </location>
</feature>
<sequence length="937" mass="104485">MANQANTTTPKKVSTIIDRKTFSFHIGNHKNRNLIIFTESNRNRRSYGALTNTIAAGIEAVLTEAVKSGIEGKGLWKLNDTPAWCTIQQQSNSRGPYLHMTLSRLDGKGILCTFYIPPGDFCKGWTNLALMLSDMLSITRENPKPNPTPPPNRPRPQPHTRSQQRKPIPSIIYPCDLAATKFTTSKTTGLPKPSVTISQLPVSPTNVTDHSTWNDLYLCISPQIIYPWEEAGKTISKFLNTSATFDLLPIDDFSAYILPSSAELKKTLSSKQRIPFMDFDLTIKKWSPIDLKLNPPENHPHYKIAFFGVPVHFWSSNLINHLAAFCGEITYIAHETKYLEDLSAIRIGVKNLKGLNSIPRWLDLNTHEGQFGVAIQVDFKQPLDPFWNRNRITIYPAGEDEGYGSSGSSKSPLGKRKSDAATFQRPCGSTSPSFSDNGTRRTKSRSSKLKKGAKTPKKRWVPKVLNCSNLPISPTSQHPNTHMAGQHEWDTPAESTSSPQGPTQHPTPPITTPITEQTQLKSSSQDIEAQPLVPNHPNPRPFIMRISEDNIDWPDLILPADPNPNQPTESTTHTPFNNQMSRYRQDTQVPKINPQLYLATLGNRLILNPAAQIQRMPALPQPTPVPFPIPWHPPLRHQSNKMVFSQPPPQVNKPPPHNPQLDPITNSLPQSTPMYNSIHLSNDQLQWLHLETERLINLGSENGISFSLNQPLSRDITFSILANDGPVDKINFGLKNTTEINSFTCSKNLLLLEGESEEDSASDSEPSSPSKRFSTPIHHPQLSDEVLQDISSLFDQDPDSEEVQIADDQAHQDHQEIETSDSNLSSCHSPPGFSRQQPLISSKLTRESRRLDVSLSDALALTERASGGILILWNLGTIDAGYALDGAFTLTVECTYIEDSFTWFTTGMVGKHPGEWQSQYDTIEEAETTQGQDQRLA</sequence>
<evidence type="ECO:0000313" key="2">
    <source>
        <dbReference type="EMBL" id="OUZ99513.1"/>
    </source>
</evidence>
<accession>A0A200PMS5</accession>
<keyword evidence="3" id="KW-1185">Reference proteome</keyword>
<gene>
    <name evidence="2" type="ORF">BVC80_531g7</name>
</gene>
<feature type="compositionally biased region" description="Pro residues" evidence="1">
    <location>
        <begin position="144"/>
        <end position="155"/>
    </location>
</feature>
<feature type="region of interest" description="Disordered" evidence="1">
    <location>
        <begin position="139"/>
        <end position="165"/>
    </location>
</feature>
<dbReference type="EMBL" id="MVGT01004423">
    <property type="protein sequence ID" value="OUZ99513.1"/>
    <property type="molecule type" value="Genomic_DNA"/>
</dbReference>
<dbReference type="AlphaFoldDB" id="A0A200PMS5"/>
<feature type="compositionally biased region" description="Polar residues" evidence="1">
    <location>
        <begin position="427"/>
        <end position="437"/>
    </location>
</feature>
<evidence type="ECO:0000313" key="3">
    <source>
        <dbReference type="Proteomes" id="UP000195402"/>
    </source>
</evidence>
<feature type="compositionally biased region" description="Basic residues" evidence="1">
    <location>
        <begin position="440"/>
        <end position="461"/>
    </location>
</feature>
<feature type="compositionally biased region" description="Polar residues" evidence="1">
    <location>
        <begin position="820"/>
        <end position="841"/>
    </location>
</feature>
<dbReference type="InParanoid" id="A0A200PMS5"/>
<reference evidence="2 3" key="1">
    <citation type="journal article" date="2017" name="Mol. Plant">
        <title>The Genome of Medicinal Plant Macleaya cordata Provides New Insights into Benzylisoquinoline Alkaloids Metabolism.</title>
        <authorList>
            <person name="Liu X."/>
            <person name="Liu Y."/>
            <person name="Huang P."/>
            <person name="Ma Y."/>
            <person name="Qing Z."/>
            <person name="Tang Q."/>
            <person name="Cao H."/>
            <person name="Cheng P."/>
            <person name="Zheng Y."/>
            <person name="Yuan Z."/>
            <person name="Zhou Y."/>
            <person name="Liu J."/>
            <person name="Tang Z."/>
            <person name="Zhuo Y."/>
            <person name="Zhang Y."/>
            <person name="Yu L."/>
            <person name="Huang J."/>
            <person name="Yang P."/>
            <person name="Peng Q."/>
            <person name="Zhang J."/>
            <person name="Jiang W."/>
            <person name="Zhang Z."/>
            <person name="Lin K."/>
            <person name="Ro D.K."/>
            <person name="Chen X."/>
            <person name="Xiong X."/>
            <person name="Shang Y."/>
            <person name="Huang S."/>
            <person name="Zeng J."/>
        </authorList>
    </citation>
    <scope>NUCLEOTIDE SEQUENCE [LARGE SCALE GENOMIC DNA]</scope>
    <source>
        <strain evidence="3">cv. BLH2017</strain>
        <tissue evidence="2">Root</tissue>
    </source>
</reference>
<evidence type="ECO:0000256" key="1">
    <source>
        <dbReference type="SAM" id="MobiDB-lite"/>
    </source>
</evidence>
<proteinExistence type="predicted"/>
<feature type="compositionally biased region" description="Basic and acidic residues" evidence="1">
    <location>
        <begin position="808"/>
        <end position="817"/>
    </location>
</feature>
<name>A0A200PMS5_MACCD</name>
<feature type="region of interest" description="Disordered" evidence="1">
    <location>
        <begin position="398"/>
        <end position="539"/>
    </location>
</feature>
<feature type="region of interest" description="Disordered" evidence="1">
    <location>
        <begin position="754"/>
        <end position="779"/>
    </location>
</feature>
<protein>
    <submittedName>
        <fullName evidence="2">Uncharacterized protein</fullName>
    </submittedName>
</protein>
<organism evidence="2 3">
    <name type="scientific">Macleaya cordata</name>
    <name type="common">Five-seeded plume-poppy</name>
    <name type="synonym">Bocconia cordata</name>
    <dbReference type="NCBI Taxonomy" id="56857"/>
    <lineage>
        <taxon>Eukaryota</taxon>
        <taxon>Viridiplantae</taxon>
        <taxon>Streptophyta</taxon>
        <taxon>Embryophyta</taxon>
        <taxon>Tracheophyta</taxon>
        <taxon>Spermatophyta</taxon>
        <taxon>Magnoliopsida</taxon>
        <taxon>Ranunculales</taxon>
        <taxon>Papaveraceae</taxon>
        <taxon>Papaveroideae</taxon>
        <taxon>Macleaya</taxon>
    </lineage>
</organism>
<dbReference type="Proteomes" id="UP000195402">
    <property type="component" value="Unassembled WGS sequence"/>
</dbReference>
<feature type="compositionally biased region" description="Polar residues" evidence="1">
    <location>
        <begin position="466"/>
        <end position="480"/>
    </location>
</feature>